<organism evidence="3">
    <name type="scientific">Gymnodinialimonas phycosphaerae</name>
    <dbReference type="NCBI Taxonomy" id="2841589"/>
    <lineage>
        <taxon>Bacteria</taxon>
        <taxon>Pseudomonadati</taxon>
        <taxon>Pseudomonadota</taxon>
        <taxon>Alphaproteobacteria</taxon>
        <taxon>Rhodobacterales</taxon>
        <taxon>Paracoccaceae</taxon>
        <taxon>Gymnodinialimonas</taxon>
    </lineage>
</organism>
<keyword evidence="1" id="KW-0812">Transmembrane</keyword>
<keyword evidence="4" id="KW-1185">Reference proteome</keyword>
<dbReference type="EMBL" id="CP078073">
    <property type="protein sequence ID" value="QXL88177.1"/>
    <property type="molecule type" value="Genomic_DNA"/>
</dbReference>
<keyword evidence="1" id="KW-1133">Transmembrane helix</keyword>
<gene>
    <name evidence="2" type="ORF">KUL25_01245</name>
    <name evidence="3" type="ORF">KUL25_01250</name>
</gene>
<proteinExistence type="predicted"/>
<dbReference type="RefSeq" id="WP_257891262.1">
    <property type="nucleotide sequence ID" value="NZ_JAIMBW010000001.1"/>
</dbReference>
<accession>A0A975YG66</accession>
<sequence>MTDSLTHDRPARKGLAAAALAGACCVVIAALVWTLFLRAPQEPAPYEVAGFEPMTADALAEEFFLVAPELLTVVYRAFNETGEAEIYDSLATVAAGDALQELYLERVGAMVGGGLDPSEEADQQIHTMEMLRIDQSREGERFTWNARWRVVGTVGHATHMHVRGNTYAAILTVEPVEGAWRVTGFDLTDVDRSEAGEMVAAEP</sequence>
<dbReference type="AlphaFoldDB" id="A0A975YG66"/>
<dbReference type="EMBL" id="JAIMBW010000001">
    <property type="protein sequence ID" value="MBY4891383.1"/>
    <property type="molecule type" value="Genomic_DNA"/>
</dbReference>
<feature type="transmembrane region" description="Helical" evidence="1">
    <location>
        <begin position="15"/>
        <end position="36"/>
    </location>
</feature>
<evidence type="ECO:0000313" key="3">
    <source>
        <dbReference type="EMBL" id="QXL88177.1"/>
    </source>
</evidence>
<name>A0A975YG66_9RHOB</name>
<dbReference type="Proteomes" id="UP000693972">
    <property type="component" value="Unassembled WGS sequence"/>
</dbReference>
<evidence type="ECO:0000313" key="4">
    <source>
        <dbReference type="Proteomes" id="UP000693972"/>
    </source>
</evidence>
<evidence type="ECO:0000256" key="1">
    <source>
        <dbReference type="SAM" id="Phobius"/>
    </source>
</evidence>
<keyword evidence="1" id="KW-0472">Membrane</keyword>
<protein>
    <submittedName>
        <fullName evidence="3">Uncharacterized protein</fullName>
    </submittedName>
</protein>
<evidence type="ECO:0000313" key="2">
    <source>
        <dbReference type="EMBL" id="MBY4891383.1"/>
    </source>
</evidence>
<reference evidence="3 4" key="1">
    <citation type="submission" date="2021-07" db="EMBL/GenBank/DDBJ databases">
        <title>Karlodiniumbacter phycospheric gen. nov., sp. nov., a phycosphere bacterium isolated from karlodinium veneficum.</title>
        <authorList>
            <person name="Peng Y."/>
            <person name="Jiang L."/>
            <person name="Lee J."/>
        </authorList>
    </citation>
    <scope>NUCLEOTIDE SEQUENCE</scope>
    <source>
        <strain evidence="3 4">N5</strain>
    </source>
</reference>